<dbReference type="EMBL" id="CAJZBQ010000060">
    <property type="protein sequence ID" value="CAG9334946.1"/>
    <property type="molecule type" value="Genomic_DNA"/>
</dbReference>
<evidence type="ECO:0000313" key="1">
    <source>
        <dbReference type="EMBL" id="CAG9334946.1"/>
    </source>
</evidence>
<name>A0AAU9KCD8_9CILI</name>
<evidence type="ECO:0000313" key="2">
    <source>
        <dbReference type="Proteomes" id="UP001162131"/>
    </source>
</evidence>
<reference evidence="1" key="1">
    <citation type="submission" date="2021-09" db="EMBL/GenBank/DDBJ databases">
        <authorList>
            <consortium name="AG Swart"/>
            <person name="Singh M."/>
            <person name="Singh A."/>
            <person name="Seah K."/>
            <person name="Emmerich C."/>
        </authorList>
    </citation>
    <scope>NUCLEOTIDE SEQUENCE</scope>
    <source>
        <strain evidence="1">ATCC30299</strain>
    </source>
</reference>
<gene>
    <name evidence="1" type="ORF">BSTOLATCC_MIC62527</name>
</gene>
<organism evidence="1 2">
    <name type="scientific">Blepharisma stoltei</name>
    <dbReference type="NCBI Taxonomy" id="1481888"/>
    <lineage>
        <taxon>Eukaryota</taxon>
        <taxon>Sar</taxon>
        <taxon>Alveolata</taxon>
        <taxon>Ciliophora</taxon>
        <taxon>Postciliodesmatophora</taxon>
        <taxon>Heterotrichea</taxon>
        <taxon>Heterotrichida</taxon>
        <taxon>Blepharismidae</taxon>
        <taxon>Blepharisma</taxon>
    </lineage>
</organism>
<sequence>MKYSRRFSKKKKALRKRKVYVPYYQASIKEIMHDLKIIDIEKNELTLVTPKKEPIKQIPKKSVITDENIAIESLVLLTESIEKIEEIKPEPQLINQYQTQQYYNFQPFWQYYPYFLYQNYANNIGQFGWYYN</sequence>
<proteinExistence type="predicted"/>
<dbReference type="AlphaFoldDB" id="A0AAU9KCD8"/>
<dbReference type="Proteomes" id="UP001162131">
    <property type="component" value="Unassembled WGS sequence"/>
</dbReference>
<accession>A0AAU9KCD8</accession>
<comment type="caution">
    <text evidence="1">The sequence shown here is derived from an EMBL/GenBank/DDBJ whole genome shotgun (WGS) entry which is preliminary data.</text>
</comment>
<protein>
    <submittedName>
        <fullName evidence="1">Uncharacterized protein</fullName>
    </submittedName>
</protein>
<keyword evidence="2" id="KW-1185">Reference proteome</keyword>